<protein>
    <recommendedName>
        <fullName evidence="2">DUF7924 domain-containing protein</fullName>
    </recommendedName>
</protein>
<dbReference type="EMBL" id="CAJPDQ010000027">
    <property type="protein sequence ID" value="CAF9927303.1"/>
    <property type="molecule type" value="Genomic_DNA"/>
</dbReference>
<proteinExistence type="predicted"/>
<comment type="caution">
    <text evidence="3">The sequence shown here is derived from an EMBL/GenBank/DDBJ whole genome shotgun (WGS) entry which is preliminary data.</text>
</comment>
<dbReference type="PANTHER" id="PTHR42470:SF1">
    <property type="entry name" value="VAST DOMAIN-CONTAINING PROTEIN"/>
    <property type="match status" value="1"/>
</dbReference>
<feature type="domain" description="DUF7924" evidence="2">
    <location>
        <begin position="62"/>
        <end position="227"/>
    </location>
</feature>
<accession>A0A8H3FMH1</accession>
<dbReference type="InterPro" id="IPR057684">
    <property type="entry name" value="DUF7924"/>
</dbReference>
<feature type="region of interest" description="Disordered" evidence="1">
    <location>
        <begin position="240"/>
        <end position="262"/>
    </location>
</feature>
<reference evidence="3" key="1">
    <citation type="submission" date="2021-03" db="EMBL/GenBank/DDBJ databases">
        <authorList>
            <person name="Tagirdzhanova G."/>
        </authorList>
    </citation>
    <scope>NUCLEOTIDE SEQUENCE</scope>
</reference>
<evidence type="ECO:0000313" key="3">
    <source>
        <dbReference type="EMBL" id="CAF9927303.1"/>
    </source>
</evidence>
<dbReference type="AlphaFoldDB" id="A0A8H3FMH1"/>
<evidence type="ECO:0000313" key="4">
    <source>
        <dbReference type="Proteomes" id="UP000664169"/>
    </source>
</evidence>
<evidence type="ECO:0000259" key="2">
    <source>
        <dbReference type="Pfam" id="PF25545"/>
    </source>
</evidence>
<name>A0A8H3FMH1_9LECA</name>
<sequence>MTAHLHSPTPSRSLERKILELDCVTAENDRKRARFADSSQPLADWLFGIEAFPRALSAPPSFAPKPDRHVGYPASRKSKFTKEENLVLNHPIALPYTQPALGNTLPFLVIELKAEPTGGTLWHAENQAAGSGAHCVNSMRWLLQQASSVSDDSITSEKALAFSMCISARQAVLYIHFYSPQTKLYWMSFVDCYMPTDPRDVQKCNRHVQNILDYALGDRLTAVKDALGALFPYPENWSNKKRASVTGHSTPATSFTNEGLKQ</sequence>
<organism evidence="3 4">
    <name type="scientific">Gomphillus americanus</name>
    <dbReference type="NCBI Taxonomy" id="1940652"/>
    <lineage>
        <taxon>Eukaryota</taxon>
        <taxon>Fungi</taxon>
        <taxon>Dikarya</taxon>
        <taxon>Ascomycota</taxon>
        <taxon>Pezizomycotina</taxon>
        <taxon>Lecanoromycetes</taxon>
        <taxon>OSLEUM clade</taxon>
        <taxon>Ostropomycetidae</taxon>
        <taxon>Ostropales</taxon>
        <taxon>Graphidaceae</taxon>
        <taxon>Gomphilloideae</taxon>
        <taxon>Gomphillus</taxon>
    </lineage>
</organism>
<dbReference type="Pfam" id="PF25545">
    <property type="entry name" value="DUF7924"/>
    <property type="match status" value="1"/>
</dbReference>
<evidence type="ECO:0000256" key="1">
    <source>
        <dbReference type="SAM" id="MobiDB-lite"/>
    </source>
</evidence>
<dbReference type="Proteomes" id="UP000664169">
    <property type="component" value="Unassembled WGS sequence"/>
</dbReference>
<gene>
    <name evidence="3" type="ORF">GOMPHAMPRED_004357</name>
</gene>
<feature type="compositionally biased region" description="Polar residues" evidence="1">
    <location>
        <begin position="246"/>
        <end position="262"/>
    </location>
</feature>
<keyword evidence="4" id="KW-1185">Reference proteome</keyword>
<dbReference type="OrthoDB" id="5426775at2759"/>
<dbReference type="PANTHER" id="PTHR42470">
    <property type="entry name" value="VAST DOMAIN-CONTAINING PROTEIN"/>
    <property type="match status" value="1"/>
</dbReference>